<comment type="caution">
    <text evidence="2">The sequence shown here is derived from an EMBL/GenBank/DDBJ whole genome shotgun (WGS) entry which is preliminary data.</text>
</comment>
<evidence type="ECO:0000256" key="1">
    <source>
        <dbReference type="SAM" id="MobiDB-lite"/>
    </source>
</evidence>
<dbReference type="EMBL" id="SRLO01000051">
    <property type="protein sequence ID" value="TNN80753.1"/>
    <property type="molecule type" value="Genomic_DNA"/>
</dbReference>
<feature type="compositionally biased region" description="Basic and acidic residues" evidence="1">
    <location>
        <begin position="116"/>
        <end position="132"/>
    </location>
</feature>
<sequence length="132" mass="14618">MHDSDLNELKVERRSYLNETTGRRLARHVIISPCLLDRVDQLICTAGVMIDGDDGEKLEEGLTCKMGRADGTCPVGLAITRPGRVAVMASYEFYYSSKIDSGPKAQASTHLQFQNSREKRKSEEGGRGGRNE</sequence>
<name>A0A4Z2IU68_9TELE</name>
<evidence type="ECO:0000313" key="3">
    <source>
        <dbReference type="Proteomes" id="UP000314294"/>
    </source>
</evidence>
<dbReference type="AlphaFoldDB" id="A0A4Z2IU68"/>
<feature type="compositionally biased region" description="Polar residues" evidence="1">
    <location>
        <begin position="106"/>
        <end position="115"/>
    </location>
</feature>
<organism evidence="2 3">
    <name type="scientific">Liparis tanakae</name>
    <name type="common">Tanaka's snailfish</name>
    <dbReference type="NCBI Taxonomy" id="230148"/>
    <lineage>
        <taxon>Eukaryota</taxon>
        <taxon>Metazoa</taxon>
        <taxon>Chordata</taxon>
        <taxon>Craniata</taxon>
        <taxon>Vertebrata</taxon>
        <taxon>Euteleostomi</taxon>
        <taxon>Actinopterygii</taxon>
        <taxon>Neopterygii</taxon>
        <taxon>Teleostei</taxon>
        <taxon>Neoteleostei</taxon>
        <taxon>Acanthomorphata</taxon>
        <taxon>Eupercaria</taxon>
        <taxon>Perciformes</taxon>
        <taxon>Cottioidei</taxon>
        <taxon>Cottales</taxon>
        <taxon>Liparidae</taxon>
        <taxon>Liparis</taxon>
    </lineage>
</organism>
<proteinExistence type="predicted"/>
<dbReference type="Proteomes" id="UP000314294">
    <property type="component" value="Unassembled WGS sequence"/>
</dbReference>
<keyword evidence="3" id="KW-1185">Reference proteome</keyword>
<evidence type="ECO:0000313" key="2">
    <source>
        <dbReference type="EMBL" id="TNN80753.1"/>
    </source>
</evidence>
<protein>
    <submittedName>
        <fullName evidence="2">Uncharacterized protein</fullName>
    </submittedName>
</protein>
<gene>
    <name evidence="2" type="ORF">EYF80_008987</name>
</gene>
<accession>A0A4Z2IU68</accession>
<feature type="region of interest" description="Disordered" evidence="1">
    <location>
        <begin position="100"/>
        <end position="132"/>
    </location>
</feature>
<reference evidence="2 3" key="1">
    <citation type="submission" date="2019-03" db="EMBL/GenBank/DDBJ databases">
        <title>First draft genome of Liparis tanakae, snailfish: a comprehensive survey of snailfish specific genes.</title>
        <authorList>
            <person name="Kim W."/>
            <person name="Song I."/>
            <person name="Jeong J.-H."/>
            <person name="Kim D."/>
            <person name="Kim S."/>
            <person name="Ryu S."/>
            <person name="Song J.Y."/>
            <person name="Lee S.K."/>
        </authorList>
    </citation>
    <scope>NUCLEOTIDE SEQUENCE [LARGE SCALE GENOMIC DNA]</scope>
    <source>
        <tissue evidence="2">Muscle</tissue>
    </source>
</reference>